<evidence type="ECO:0000256" key="1">
    <source>
        <dbReference type="ARBA" id="ARBA00004141"/>
    </source>
</evidence>
<dbReference type="EMBL" id="FYEH01000016">
    <property type="protein sequence ID" value="SNB77102.1"/>
    <property type="molecule type" value="Genomic_DNA"/>
</dbReference>
<comment type="subcellular location">
    <subcellularLocation>
        <location evidence="7">Cell membrane</location>
        <topology evidence="7">Multi-pass membrane protein</topology>
    </subcellularLocation>
    <subcellularLocation>
        <location evidence="1">Membrane</location>
        <topology evidence="1">Multi-pass membrane protein</topology>
    </subcellularLocation>
</comment>
<gene>
    <name evidence="7" type="primary">msrQ</name>
    <name evidence="9" type="ORF">SAMN07250955_11624</name>
</gene>
<comment type="caution">
    <text evidence="7">Lacks conserved residue(s) required for the propagation of feature annotation.</text>
</comment>
<organism evidence="9 10">
    <name type="scientific">Arboricoccus pini</name>
    <dbReference type="NCBI Taxonomy" id="1963835"/>
    <lineage>
        <taxon>Bacteria</taxon>
        <taxon>Pseudomonadati</taxon>
        <taxon>Pseudomonadota</taxon>
        <taxon>Alphaproteobacteria</taxon>
        <taxon>Geminicoccales</taxon>
        <taxon>Geminicoccaceae</taxon>
        <taxon>Arboricoccus</taxon>
    </lineage>
</organism>
<name>A0A212RWM7_9PROT</name>
<dbReference type="Pfam" id="PF01794">
    <property type="entry name" value="Ferric_reduct"/>
    <property type="match status" value="1"/>
</dbReference>
<keyword evidence="5 7" id="KW-0408">Iron</keyword>
<evidence type="ECO:0000256" key="4">
    <source>
        <dbReference type="ARBA" id="ARBA00022989"/>
    </source>
</evidence>
<feature type="transmembrane region" description="Helical" evidence="7">
    <location>
        <begin position="215"/>
        <end position="239"/>
    </location>
</feature>
<keyword evidence="6 7" id="KW-0472">Membrane</keyword>
<dbReference type="InterPro" id="IPR013130">
    <property type="entry name" value="Fe3_Rdtase_TM_dom"/>
</dbReference>
<feature type="domain" description="Ferric oxidoreductase" evidence="8">
    <location>
        <begin position="59"/>
        <end position="172"/>
    </location>
</feature>
<keyword evidence="7" id="KW-0285">Flavoprotein</keyword>
<dbReference type="HAMAP" id="MF_01207">
    <property type="entry name" value="MsrQ"/>
    <property type="match status" value="1"/>
</dbReference>
<keyword evidence="3 7" id="KW-0812">Transmembrane</keyword>
<accession>A0A212RWM7</accession>
<evidence type="ECO:0000256" key="7">
    <source>
        <dbReference type="HAMAP-Rule" id="MF_01207"/>
    </source>
</evidence>
<dbReference type="PANTHER" id="PTHR36964">
    <property type="entry name" value="PROTEIN-METHIONINE-SULFOXIDE REDUCTASE HEME-BINDING SUBUNIT MSRQ"/>
    <property type="match status" value="1"/>
</dbReference>
<comment type="subunit">
    <text evidence="7">Heterodimer of a catalytic subunit (MsrP) and a heme-binding subunit (MsrQ).</text>
</comment>
<keyword evidence="10" id="KW-1185">Reference proteome</keyword>
<keyword evidence="7" id="KW-0249">Electron transport</keyword>
<dbReference type="AlphaFoldDB" id="A0A212RWM7"/>
<keyword evidence="2 7" id="KW-0813">Transport</keyword>
<evidence type="ECO:0000256" key="2">
    <source>
        <dbReference type="ARBA" id="ARBA00022448"/>
    </source>
</evidence>
<feature type="transmembrane region" description="Helical" evidence="7">
    <location>
        <begin position="161"/>
        <end position="178"/>
    </location>
</feature>
<keyword evidence="4 7" id="KW-1133">Transmembrane helix</keyword>
<dbReference type="GO" id="GO:0010181">
    <property type="term" value="F:FMN binding"/>
    <property type="evidence" value="ECO:0007669"/>
    <property type="project" value="UniProtKB-UniRule"/>
</dbReference>
<dbReference type="Proteomes" id="UP000197065">
    <property type="component" value="Unassembled WGS sequence"/>
</dbReference>
<feature type="transmembrane region" description="Helical" evidence="7">
    <location>
        <begin position="21"/>
        <end position="42"/>
    </location>
</feature>
<keyword evidence="7" id="KW-0349">Heme</keyword>
<dbReference type="GO" id="GO:0009055">
    <property type="term" value="F:electron transfer activity"/>
    <property type="evidence" value="ECO:0007669"/>
    <property type="project" value="UniProtKB-UniRule"/>
</dbReference>
<protein>
    <recommendedName>
        <fullName evidence="7">Protein-methionine-sulfoxide reductase heme-binding subunit MsrQ</fullName>
    </recommendedName>
    <alternativeName>
        <fullName evidence="7">Flavocytochrome MsrQ</fullName>
    </alternativeName>
</protein>
<feature type="transmembrane region" description="Helical" evidence="7">
    <location>
        <begin position="259"/>
        <end position="279"/>
    </location>
</feature>
<dbReference type="OrthoDB" id="9788328at2"/>
<keyword evidence="7" id="KW-0288">FMN</keyword>
<keyword evidence="7" id="KW-1003">Cell membrane</keyword>
<evidence type="ECO:0000256" key="5">
    <source>
        <dbReference type="ARBA" id="ARBA00023004"/>
    </source>
</evidence>
<dbReference type="GO" id="GO:0030091">
    <property type="term" value="P:protein repair"/>
    <property type="evidence" value="ECO:0007669"/>
    <property type="project" value="UniProtKB-UniRule"/>
</dbReference>
<reference evidence="9 10" key="1">
    <citation type="submission" date="2017-06" db="EMBL/GenBank/DDBJ databases">
        <authorList>
            <person name="Kim H.J."/>
            <person name="Triplett B.A."/>
        </authorList>
    </citation>
    <scope>NUCLEOTIDE SEQUENCE [LARGE SCALE GENOMIC DNA]</scope>
    <source>
        <strain evidence="9 10">B29T1</strain>
    </source>
</reference>
<keyword evidence="7" id="KW-0479">Metal-binding</keyword>
<evidence type="ECO:0000313" key="10">
    <source>
        <dbReference type="Proteomes" id="UP000197065"/>
    </source>
</evidence>
<comment type="cofactor">
    <cofactor evidence="7">
        <name>heme b</name>
        <dbReference type="ChEBI" id="CHEBI:60344"/>
    </cofactor>
    <text evidence="7">Binds 1 heme b (iron(II)-protoporphyrin IX) group per subunit.</text>
</comment>
<proteinExistence type="inferred from homology"/>
<dbReference type="PANTHER" id="PTHR36964:SF1">
    <property type="entry name" value="PROTEIN-METHIONINE-SULFOXIDE REDUCTASE HEME-BINDING SUBUNIT MSRQ"/>
    <property type="match status" value="1"/>
</dbReference>
<feature type="transmembrane region" description="Helical" evidence="7">
    <location>
        <begin position="54"/>
        <end position="74"/>
    </location>
</feature>
<feature type="transmembrane region" description="Helical" evidence="7">
    <location>
        <begin position="86"/>
        <end position="109"/>
    </location>
</feature>
<comment type="similarity">
    <text evidence="7">Belongs to the MsrQ family.</text>
</comment>
<feature type="transmembrane region" description="Helical" evidence="7">
    <location>
        <begin position="184"/>
        <end position="203"/>
    </location>
</feature>
<feature type="transmembrane region" description="Helical" evidence="7">
    <location>
        <begin position="124"/>
        <end position="149"/>
    </location>
</feature>
<sequence length="296" mass="33133">MWAVARIGRRMPWYDQGGRFSGLKLATLLCLLAPAVWVLLQIPLELLEPRPVTLAIHATGLWAIRFLLLTLFVTPCRRIFLWPRVFILRRMLGLSVLAYALGHFCLFIVDKAFDLGVVANELVLRYYLTIGLLALFFLIALGVTSTDLALRRMGIRRWRRLHGLVYPALFLALVHFFMQSKLDVTQPTLLTGLALWLMLYRLVDRRFGRQRALGPVWLLSLTVATTALTALGEALYYHLAIGAPAILVLRANLSLGPAGWRPALIVTLSGLAVVIVATLRRLARHAARPMDGGLPQ</sequence>
<evidence type="ECO:0000259" key="8">
    <source>
        <dbReference type="Pfam" id="PF01794"/>
    </source>
</evidence>
<comment type="cofactor">
    <cofactor evidence="7">
        <name>FMN</name>
        <dbReference type="ChEBI" id="CHEBI:58210"/>
    </cofactor>
    <text evidence="7">Binds 1 FMN per subunit.</text>
</comment>
<dbReference type="GO" id="GO:0005886">
    <property type="term" value="C:plasma membrane"/>
    <property type="evidence" value="ECO:0007669"/>
    <property type="project" value="UniProtKB-SubCell"/>
</dbReference>
<dbReference type="InterPro" id="IPR022837">
    <property type="entry name" value="MsrQ-like"/>
</dbReference>
<evidence type="ECO:0000256" key="6">
    <source>
        <dbReference type="ARBA" id="ARBA00023136"/>
    </source>
</evidence>
<evidence type="ECO:0000313" key="9">
    <source>
        <dbReference type="EMBL" id="SNB77102.1"/>
    </source>
</evidence>
<dbReference type="GO" id="GO:0020037">
    <property type="term" value="F:heme binding"/>
    <property type="evidence" value="ECO:0007669"/>
    <property type="project" value="UniProtKB-UniRule"/>
</dbReference>
<dbReference type="GO" id="GO:0046872">
    <property type="term" value="F:metal ion binding"/>
    <property type="evidence" value="ECO:0007669"/>
    <property type="project" value="UniProtKB-KW"/>
</dbReference>
<evidence type="ECO:0000256" key="3">
    <source>
        <dbReference type="ARBA" id="ARBA00022692"/>
    </source>
</evidence>
<dbReference type="GO" id="GO:0016679">
    <property type="term" value="F:oxidoreductase activity, acting on diphenols and related substances as donors"/>
    <property type="evidence" value="ECO:0007669"/>
    <property type="project" value="TreeGrafter"/>
</dbReference>
<comment type="function">
    <text evidence="7">Part of the MsrPQ system that repairs oxidized periplasmic proteins containing methionine sulfoxide residues (Met-O), using respiratory chain electrons. Thus protects these proteins from oxidative-stress damage caused by reactive species of oxygen and chlorine generated by the host defense mechanisms. MsrPQ is essential for the maintenance of envelope integrity under bleach stress, rescuing a wide series of structurally unrelated periplasmic proteins from methionine oxidation. MsrQ provides electrons for reduction to the reductase catalytic subunit MsrP, using the quinone pool of the respiratory chain.</text>
</comment>